<feature type="region of interest" description="Disordered" evidence="1">
    <location>
        <begin position="41"/>
        <end position="79"/>
    </location>
</feature>
<accession>A0A5N0TEF4</accession>
<dbReference type="PROSITE" id="PS51318">
    <property type="entry name" value="TAT"/>
    <property type="match status" value="1"/>
</dbReference>
<name>A0A5N0TEF4_9GAMM</name>
<feature type="region of interest" description="Disordered" evidence="1">
    <location>
        <begin position="1"/>
        <end position="20"/>
    </location>
</feature>
<feature type="compositionally biased region" description="Basic and acidic residues" evidence="1">
    <location>
        <begin position="68"/>
        <end position="79"/>
    </location>
</feature>
<keyword evidence="3" id="KW-1185">Reference proteome</keyword>
<evidence type="ECO:0008006" key="4">
    <source>
        <dbReference type="Google" id="ProtNLM"/>
    </source>
</evidence>
<gene>
    <name evidence="2" type="ORF">F3N42_01435</name>
</gene>
<dbReference type="EMBL" id="VYXP01000002">
    <property type="protein sequence ID" value="KAA9133051.1"/>
    <property type="molecule type" value="Genomic_DNA"/>
</dbReference>
<dbReference type="AlphaFoldDB" id="A0A5N0TEF4"/>
<organism evidence="2 3">
    <name type="scientific">Marinihelvus fidelis</name>
    <dbReference type="NCBI Taxonomy" id="2613842"/>
    <lineage>
        <taxon>Bacteria</taxon>
        <taxon>Pseudomonadati</taxon>
        <taxon>Pseudomonadota</taxon>
        <taxon>Gammaproteobacteria</taxon>
        <taxon>Chromatiales</taxon>
        <taxon>Wenzhouxiangellaceae</taxon>
        <taxon>Marinihelvus</taxon>
    </lineage>
</organism>
<proteinExistence type="predicted"/>
<sequence length="79" mass="8488">MADDKQTGSHSEDSEIDSSRRRFLRKASYTAPALVALGAAGHARRGSAQFNGPPSAPETNTSPADDESLLRDLEERDSD</sequence>
<evidence type="ECO:0000313" key="3">
    <source>
        <dbReference type="Proteomes" id="UP000325372"/>
    </source>
</evidence>
<evidence type="ECO:0000313" key="2">
    <source>
        <dbReference type="EMBL" id="KAA9133051.1"/>
    </source>
</evidence>
<dbReference type="InterPro" id="IPR006311">
    <property type="entry name" value="TAT_signal"/>
</dbReference>
<dbReference type="Proteomes" id="UP000325372">
    <property type="component" value="Unassembled WGS sequence"/>
</dbReference>
<protein>
    <recommendedName>
        <fullName evidence="4">Twin-arginine translocation signal domain-containing protein</fullName>
    </recommendedName>
</protein>
<evidence type="ECO:0000256" key="1">
    <source>
        <dbReference type="SAM" id="MobiDB-lite"/>
    </source>
</evidence>
<feature type="compositionally biased region" description="Polar residues" evidence="1">
    <location>
        <begin position="48"/>
        <end position="63"/>
    </location>
</feature>
<comment type="caution">
    <text evidence="2">The sequence shown here is derived from an EMBL/GenBank/DDBJ whole genome shotgun (WGS) entry which is preliminary data.</text>
</comment>
<dbReference type="RefSeq" id="WP_150862612.1">
    <property type="nucleotide sequence ID" value="NZ_VYXP01000002.1"/>
</dbReference>
<reference evidence="2 3" key="1">
    <citation type="submission" date="2019-09" db="EMBL/GenBank/DDBJ databases">
        <title>Wenzhouxiangella sp. Genome sequencing and assembly.</title>
        <authorList>
            <person name="Zhang R."/>
        </authorList>
    </citation>
    <scope>NUCLEOTIDE SEQUENCE [LARGE SCALE GENOMIC DNA]</scope>
    <source>
        <strain evidence="2 3">W260</strain>
    </source>
</reference>